<dbReference type="RefSeq" id="WP_035082407.1">
    <property type="nucleotide sequence ID" value="NZ_JQGC01000007.1"/>
</dbReference>
<keyword evidence="2" id="KW-1003">Cell membrane</keyword>
<feature type="transmembrane region" description="Helical" evidence="6">
    <location>
        <begin position="176"/>
        <end position="199"/>
    </location>
</feature>
<feature type="transmembrane region" description="Helical" evidence="6">
    <location>
        <begin position="278"/>
        <end position="295"/>
    </location>
</feature>
<name>A0A087M370_9HYPH</name>
<dbReference type="Proteomes" id="UP000028981">
    <property type="component" value="Unassembled WGS sequence"/>
</dbReference>
<evidence type="ECO:0000259" key="7">
    <source>
        <dbReference type="Pfam" id="PF01895"/>
    </source>
</evidence>
<dbReference type="Pfam" id="PF01895">
    <property type="entry name" value="PhoU"/>
    <property type="match status" value="1"/>
</dbReference>
<dbReference type="InterPro" id="IPR038078">
    <property type="entry name" value="PhoU-like_sf"/>
</dbReference>
<dbReference type="PANTHER" id="PTHR10010">
    <property type="entry name" value="SOLUTE CARRIER FAMILY 34 SODIUM PHOSPHATE , MEMBER 2-RELATED"/>
    <property type="match status" value="1"/>
</dbReference>
<organism evidence="8 9">
    <name type="scientific">Devosia riboflavina</name>
    <dbReference type="NCBI Taxonomy" id="46914"/>
    <lineage>
        <taxon>Bacteria</taxon>
        <taxon>Pseudomonadati</taxon>
        <taxon>Pseudomonadota</taxon>
        <taxon>Alphaproteobacteria</taxon>
        <taxon>Hyphomicrobiales</taxon>
        <taxon>Devosiaceae</taxon>
        <taxon>Devosia</taxon>
    </lineage>
</organism>
<dbReference type="NCBIfam" id="NF037997">
    <property type="entry name" value="Na_Pi_symport"/>
    <property type="match status" value="1"/>
</dbReference>
<gene>
    <name evidence="8" type="ORF">JP75_10595</name>
</gene>
<evidence type="ECO:0000256" key="4">
    <source>
        <dbReference type="ARBA" id="ARBA00022989"/>
    </source>
</evidence>
<dbReference type="EMBL" id="JQGC01000007">
    <property type="protein sequence ID" value="KFL31323.1"/>
    <property type="molecule type" value="Genomic_DNA"/>
</dbReference>
<keyword evidence="9" id="KW-1185">Reference proteome</keyword>
<dbReference type="InterPro" id="IPR003841">
    <property type="entry name" value="Na/Pi_transpt"/>
</dbReference>
<protein>
    <recommendedName>
        <fullName evidence="7">PhoU domain-containing protein</fullName>
    </recommendedName>
</protein>
<dbReference type="Gene3D" id="1.20.58.220">
    <property type="entry name" value="Phosphate transport system protein phou homolog 2, domain 2"/>
    <property type="match status" value="1"/>
</dbReference>
<sequence>MYFIIVHLMAAIVLLLWAVRMVRTAVERAYSAQLKRTLAHAERSALSAATVGTGMAVALQSSTAVAALASSFASGGLLAGSTGLALMLGAYFGSALVASVLSFDLTLLTAPLIILGGTLFLRANDRQMKQLGRMILGVAFVLLSLEMVSEATAPWRDSEVLAMAIDYLRGDPWTGFFVAAIITWLSYSSVASVLVIITFGTAGVIPFEVAAALVLGANLGGTLIAFGMTRGADVRARRIALGALLFRGGAAIVCLIVIEILQVHTLGLPGNVGQQASLFHSAFNFAVMILGLPLVGPASRLLERFVGESAADETADLARLRRPALATASHGNVDAALASATRELLRMSEMVEVMLQPAMEILRGGDKTAIRRVKALEPEVDRANASIKLFLSQLDWDKMDEGQVSRASDLSTFAIGLEQAGDIIARQLLRVADQLSERHLTFSPQGWEELQDLHVRVLGNLQLALNVLVSEDIESARQLVAEKDAIGVLERSSMNQHFARLRKGDPNSFETSELHLQTVRSLRHINSLLCGVAYSILSEQGELLGSKLARSPGQ</sequence>
<keyword evidence="3 6" id="KW-0812">Transmembrane</keyword>
<comment type="caution">
    <text evidence="8">The sequence shown here is derived from an EMBL/GenBank/DDBJ whole genome shotgun (WGS) entry which is preliminary data.</text>
</comment>
<feature type="transmembrane region" description="Helical" evidence="6">
    <location>
        <begin position="239"/>
        <end position="258"/>
    </location>
</feature>
<evidence type="ECO:0000256" key="5">
    <source>
        <dbReference type="ARBA" id="ARBA00023136"/>
    </source>
</evidence>
<dbReference type="Pfam" id="PF02690">
    <property type="entry name" value="Na_Pi_cotrans"/>
    <property type="match status" value="2"/>
</dbReference>
<evidence type="ECO:0000313" key="9">
    <source>
        <dbReference type="Proteomes" id="UP000028981"/>
    </source>
</evidence>
<reference evidence="8 9" key="1">
    <citation type="submission" date="2014-08" db="EMBL/GenBank/DDBJ databases">
        <authorList>
            <person name="Hassan Y.I."/>
            <person name="Lepp D."/>
            <person name="Zhou T."/>
        </authorList>
    </citation>
    <scope>NUCLEOTIDE SEQUENCE [LARGE SCALE GENOMIC DNA]</scope>
    <source>
        <strain evidence="8 9">IFO13584</strain>
    </source>
</reference>
<dbReference type="GO" id="GO:0044341">
    <property type="term" value="P:sodium-dependent phosphate transport"/>
    <property type="evidence" value="ECO:0007669"/>
    <property type="project" value="InterPro"/>
</dbReference>
<evidence type="ECO:0000313" key="8">
    <source>
        <dbReference type="EMBL" id="KFL31323.1"/>
    </source>
</evidence>
<accession>A0A087M370</accession>
<feature type="domain" description="PhoU" evidence="7">
    <location>
        <begin position="344"/>
        <end position="425"/>
    </location>
</feature>
<dbReference type="GO" id="GO:0005436">
    <property type="term" value="F:sodium:phosphate symporter activity"/>
    <property type="evidence" value="ECO:0007669"/>
    <property type="project" value="InterPro"/>
</dbReference>
<dbReference type="GO" id="GO:0005886">
    <property type="term" value="C:plasma membrane"/>
    <property type="evidence" value="ECO:0007669"/>
    <property type="project" value="UniProtKB-SubCell"/>
</dbReference>
<dbReference type="PANTHER" id="PTHR10010:SF46">
    <property type="entry name" value="SODIUM-DEPENDENT PHOSPHATE TRANSPORT PROTEIN 2B"/>
    <property type="match status" value="1"/>
</dbReference>
<dbReference type="SUPFAM" id="SSF109755">
    <property type="entry name" value="PhoU-like"/>
    <property type="match status" value="1"/>
</dbReference>
<feature type="transmembrane region" description="Helical" evidence="6">
    <location>
        <begin position="205"/>
        <end position="227"/>
    </location>
</feature>
<dbReference type="OrthoDB" id="5778511at2"/>
<keyword evidence="4 6" id="KW-1133">Transmembrane helix</keyword>
<comment type="subcellular location">
    <subcellularLocation>
        <location evidence="1">Cell membrane</location>
        <topology evidence="1">Multi-pass membrane protein</topology>
    </subcellularLocation>
</comment>
<evidence type="ECO:0000256" key="2">
    <source>
        <dbReference type="ARBA" id="ARBA00022475"/>
    </source>
</evidence>
<evidence type="ECO:0000256" key="6">
    <source>
        <dbReference type="SAM" id="Phobius"/>
    </source>
</evidence>
<evidence type="ECO:0000256" key="3">
    <source>
        <dbReference type="ARBA" id="ARBA00022692"/>
    </source>
</evidence>
<dbReference type="InterPro" id="IPR026022">
    <property type="entry name" value="PhoU_dom"/>
</dbReference>
<evidence type="ECO:0000256" key="1">
    <source>
        <dbReference type="ARBA" id="ARBA00004651"/>
    </source>
</evidence>
<feature type="transmembrane region" description="Helical" evidence="6">
    <location>
        <begin position="91"/>
        <end position="114"/>
    </location>
</feature>
<feature type="transmembrane region" description="Helical" evidence="6">
    <location>
        <begin position="55"/>
        <end position="79"/>
    </location>
</feature>
<dbReference type="STRING" id="46914.JP75_10595"/>
<proteinExistence type="predicted"/>
<dbReference type="AlphaFoldDB" id="A0A087M370"/>
<keyword evidence="5 6" id="KW-0472">Membrane</keyword>